<feature type="chain" id="PRO_5017212648" description="DUF3575 domain-containing protein" evidence="1">
    <location>
        <begin position="20"/>
        <end position="273"/>
    </location>
</feature>
<keyword evidence="1" id="KW-0732">Signal</keyword>
<comment type="caution">
    <text evidence="2">The sequence shown here is derived from an EMBL/GenBank/DDBJ whole genome shotgun (WGS) entry which is preliminary data.</text>
</comment>
<proteinExistence type="predicted"/>
<dbReference type="EMBL" id="QWET01000022">
    <property type="protein sequence ID" value="RIH63329.1"/>
    <property type="molecule type" value="Genomic_DNA"/>
</dbReference>
<name>A0A399CUG1_9BACT</name>
<gene>
    <name evidence="2" type="ORF">D1164_20295</name>
</gene>
<evidence type="ECO:0000256" key="1">
    <source>
        <dbReference type="SAM" id="SignalP"/>
    </source>
</evidence>
<accession>A0A399CUG1</accession>
<organism evidence="2 3">
    <name type="scientific">Mariniphaga sediminis</name>
    <dbReference type="NCBI Taxonomy" id="1628158"/>
    <lineage>
        <taxon>Bacteria</taxon>
        <taxon>Pseudomonadati</taxon>
        <taxon>Bacteroidota</taxon>
        <taxon>Bacteroidia</taxon>
        <taxon>Marinilabiliales</taxon>
        <taxon>Prolixibacteraceae</taxon>
        <taxon>Mariniphaga</taxon>
    </lineage>
</organism>
<protein>
    <recommendedName>
        <fullName evidence="4">DUF3575 domain-containing protein</fullName>
    </recommendedName>
</protein>
<sequence>MKNLVLIATFFMLATTLFGQTEKPDSIFTKNGKVLTGKVKEIGTSEVKYIQPQMNTDVVYAIDKNEVDRIVFANGQVQKFDTEWGTIEENSAELFQIQKKNALKIDFLSIAANTLTVTYERCLKPGRSVEFSGGIIGIGVALEEENASGVLFRGGYKFAKNPDFYLREMRYSHILKGAYVKLEFDFASYAVTGQQAFFDEEKRYNNTKWALLMVPGKQWVFDDSFLIDIYCGIGLGDNSLEDLDLTYPYGFATLGENFPLAFSFGVRMGLLLK</sequence>
<dbReference type="AlphaFoldDB" id="A0A399CUG1"/>
<dbReference type="Proteomes" id="UP000266441">
    <property type="component" value="Unassembled WGS sequence"/>
</dbReference>
<dbReference type="OrthoDB" id="1007476at2"/>
<keyword evidence="3" id="KW-1185">Reference proteome</keyword>
<reference evidence="2 3" key="1">
    <citation type="journal article" date="2015" name="Int. J. Syst. Evol. Microbiol.">
        <title>Mariniphaga sediminis sp. nov., isolated from coastal sediment.</title>
        <authorList>
            <person name="Wang F.Q."/>
            <person name="Shen Q.Y."/>
            <person name="Chen G.J."/>
            <person name="Du Z.J."/>
        </authorList>
    </citation>
    <scope>NUCLEOTIDE SEQUENCE [LARGE SCALE GENOMIC DNA]</scope>
    <source>
        <strain evidence="2 3">SY21</strain>
    </source>
</reference>
<dbReference type="RefSeq" id="WP_119351734.1">
    <property type="nucleotide sequence ID" value="NZ_QWET01000022.1"/>
</dbReference>
<evidence type="ECO:0000313" key="2">
    <source>
        <dbReference type="EMBL" id="RIH63329.1"/>
    </source>
</evidence>
<evidence type="ECO:0000313" key="3">
    <source>
        <dbReference type="Proteomes" id="UP000266441"/>
    </source>
</evidence>
<feature type="signal peptide" evidence="1">
    <location>
        <begin position="1"/>
        <end position="19"/>
    </location>
</feature>
<evidence type="ECO:0008006" key="4">
    <source>
        <dbReference type="Google" id="ProtNLM"/>
    </source>
</evidence>